<protein>
    <submittedName>
        <fullName evidence="1">Uncharacterized protein</fullName>
    </submittedName>
</protein>
<reference evidence="1" key="2">
    <citation type="submission" date="2020-09" db="EMBL/GenBank/DDBJ databases">
        <authorList>
            <person name="Wu Z."/>
        </authorList>
    </citation>
    <scope>NUCLEOTIDE SEQUENCE</scope>
    <source>
        <strain evidence="1">SC17</strain>
    </source>
</reference>
<reference evidence="1" key="1">
    <citation type="journal article" date="2013" name="Int. J. Syst. Evol. Microbiol.">
        <title>Aestuariibaculum suncheonense gen. nov., sp. nov., a marine bacterium of the family Flavobacteriaceae isolated from a tidal flat and emended descriptions of the genera Gaetbulibacter and Tamlana.</title>
        <authorList>
            <person name="Jeong S.H."/>
            <person name="Park M.S."/>
            <person name="Jin H.M."/>
            <person name="Lee K."/>
            <person name="Park W."/>
            <person name="Jeon C.O."/>
        </authorList>
    </citation>
    <scope>NUCLEOTIDE SEQUENCE</scope>
    <source>
        <strain evidence="1">SC17</strain>
    </source>
</reference>
<dbReference type="RefSeq" id="WP_188215712.1">
    <property type="nucleotide sequence ID" value="NZ_BAABGH010000010.1"/>
</dbReference>
<proteinExistence type="predicted"/>
<accession>A0A8J6UAT6</accession>
<evidence type="ECO:0000313" key="2">
    <source>
        <dbReference type="Proteomes" id="UP000602057"/>
    </source>
</evidence>
<sequence>MLNLIKERFESAKFKFNENGIFRLSFKDDIPPFLEELKFLDNKKWIQESVNTVSIGENNDYSLMMIEIIKKNDKIYFSLRETPLLIEVEKKCLKSIKNHLLIPHN</sequence>
<dbReference type="AlphaFoldDB" id="A0A8J6UAT6"/>
<organism evidence="1 2">
    <name type="scientific">Aestuariibaculum suncheonense</name>
    <dbReference type="NCBI Taxonomy" id="1028745"/>
    <lineage>
        <taxon>Bacteria</taxon>
        <taxon>Pseudomonadati</taxon>
        <taxon>Bacteroidota</taxon>
        <taxon>Flavobacteriia</taxon>
        <taxon>Flavobacteriales</taxon>
        <taxon>Flavobacteriaceae</taxon>
    </lineage>
</organism>
<keyword evidence="2" id="KW-1185">Reference proteome</keyword>
<comment type="caution">
    <text evidence="1">The sequence shown here is derived from an EMBL/GenBank/DDBJ whole genome shotgun (WGS) entry which is preliminary data.</text>
</comment>
<gene>
    <name evidence="1" type="ORF">ICJ84_07285</name>
</gene>
<name>A0A8J6UAT6_9FLAO</name>
<dbReference type="Proteomes" id="UP000602057">
    <property type="component" value="Unassembled WGS sequence"/>
</dbReference>
<dbReference type="EMBL" id="JACVXC010000002">
    <property type="protein sequence ID" value="MBD0835230.1"/>
    <property type="molecule type" value="Genomic_DNA"/>
</dbReference>
<evidence type="ECO:0000313" key="1">
    <source>
        <dbReference type="EMBL" id="MBD0835230.1"/>
    </source>
</evidence>